<protein>
    <recommendedName>
        <fullName evidence="6">Transcription factor</fullName>
    </recommendedName>
</protein>
<dbReference type="EMBL" id="PVQB02000341">
    <property type="protein sequence ID" value="KAF4338483.1"/>
    <property type="molecule type" value="Genomic_DNA"/>
</dbReference>
<gene>
    <name evidence="4" type="ORF">FBEOM_7628</name>
</gene>
<dbReference type="CDD" id="cd12148">
    <property type="entry name" value="fungal_TF_MHR"/>
    <property type="match status" value="1"/>
</dbReference>
<name>A0A9P5AHK3_9HYPO</name>
<evidence type="ECO:0000256" key="3">
    <source>
        <dbReference type="ARBA" id="ARBA00023242"/>
    </source>
</evidence>
<reference evidence="4" key="2">
    <citation type="submission" date="2020-02" db="EMBL/GenBank/DDBJ databases">
        <title>Identification and distribution of gene clusters putatively required for synthesis of sphingolipid metabolism inhibitors in phylogenetically diverse species of the filamentous fungus Fusarium.</title>
        <authorList>
            <person name="Kim H.-S."/>
            <person name="Busman M."/>
            <person name="Brown D.W."/>
            <person name="Divon H."/>
            <person name="Uhlig S."/>
            <person name="Proctor R.H."/>
        </authorList>
    </citation>
    <scope>NUCLEOTIDE SEQUENCE</scope>
    <source>
        <strain evidence="4">NRRL 25174</strain>
    </source>
</reference>
<accession>A0A9P5AHK3</accession>
<keyword evidence="5" id="KW-1185">Reference proteome</keyword>
<proteinExistence type="predicted"/>
<reference evidence="4" key="1">
    <citation type="journal article" date="2017" name="Mycologia">
        <title>Fusarium algeriense, sp. nov., a novel toxigenic crown rot pathogen of durum wheat from Algeria is nested in the Fusarium burgessii species complex.</title>
        <authorList>
            <person name="Laraba I."/>
            <person name="Keddad A."/>
            <person name="Boureghda H."/>
            <person name="Abdallah N."/>
            <person name="Vaughan M.M."/>
            <person name="Proctor R.H."/>
            <person name="Busman M."/>
            <person name="O'Donnell K."/>
        </authorList>
    </citation>
    <scope>NUCLEOTIDE SEQUENCE</scope>
    <source>
        <strain evidence="4">NRRL 25174</strain>
    </source>
</reference>
<sequence>MQSFQQERPNSFCKLVKTFDAGFPMGNVESALSFVDESMQSGKVGAVSKCIVWLCLSFKELPPDFRNGEAQASLLRPNELIDRCIAKVEALYQANSTPACNIDFVQALILQHELFVSIGRPKKAWKCIRAGIENGLLLGLHHGRSSLERGVWEELWMRDRQLSLFLGLPHAVPENLAAKKSEDKYSNPEKEAFRKIATVSGLIIERNQMGRDTPYLTITRILEEMKNLKEEIPQHWGTKEDLEDAFCLSQVFIHANIRLLYHALELMIHLPYSQIAKQEKDLAYTRKATMEAAEAIIKSHEDMRALEVKPYVPMRVDFLDFLGFKAALVLAEDLLSEKNSRAAEEAKRLWNLIINLAFRLRGADEAFSNSIAKQAAATLEVLHGASEGVLLWSGTYQVTIPYFGRLKICEVTEEAQQHTRRHQDSGPKMIVVEMESNYFTFGVPNEQVTELELAADWMTEVNSALEYDWKGIYEFDMWEPCLGNDN</sequence>
<evidence type="ECO:0008006" key="6">
    <source>
        <dbReference type="Google" id="ProtNLM"/>
    </source>
</evidence>
<evidence type="ECO:0000256" key="2">
    <source>
        <dbReference type="ARBA" id="ARBA00023163"/>
    </source>
</evidence>
<comment type="caution">
    <text evidence="4">The sequence shown here is derived from an EMBL/GenBank/DDBJ whole genome shotgun (WGS) entry which is preliminary data.</text>
</comment>
<keyword evidence="1" id="KW-0805">Transcription regulation</keyword>
<keyword evidence="2" id="KW-0804">Transcription</keyword>
<evidence type="ECO:0000313" key="5">
    <source>
        <dbReference type="Proteomes" id="UP000730481"/>
    </source>
</evidence>
<evidence type="ECO:0000313" key="4">
    <source>
        <dbReference type="EMBL" id="KAF4338483.1"/>
    </source>
</evidence>
<dbReference type="AlphaFoldDB" id="A0A9P5AHK3"/>
<keyword evidence="3" id="KW-0539">Nucleus</keyword>
<organism evidence="4 5">
    <name type="scientific">Fusarium beomiforme</name>
    <dbReference type="NCBI Taxonomy" id="44412"/>
    <lineage>
        <taxon>Eukaryota</taxon>
        <taxon>Fungi</taxon>
        <taxon>Dikarya</taxon>
        <taxon>Ascomycota</taxon>
        <taxon>Pezizomycotina</taxon>
        <taxon>Sordariomycetes</taxon>
        <taxon>Hypocreomycetidae</taxon>
        <taxon>Hypocreales</taxon>
        <taxon>Nectriaceae</taxon>
        <taxon>Fusarium</taxon>
        <taxon>Fusarium burgessii species complex</taxon>
    </lineage>
</organism>
<evidence type="ECO:0000256" key="1">
    <source>
        <dbReference type="ARBA" id="ARBA00023015"/>
    </source>
</evidence>
<dbReference type="OrthoDB" id="6509908at2759"/>
<dbReference type="Proteomes" id="UP000730481">
    <property type="component" value="Unassembled WGS sequence"/>
</dbReference>
<dbReference type="PANTHER" id="PTHR47840:SF1">
    <property type="entry name" value="ZN(II)2CYS6 TRANSCRIPTION FACTOR (EUROFUNG)"/>
    <property type="match status" value="1"/>
</dbReference>
<dbReference type="PANTHER" id="PTHR47840">
    <property type="entry name" value="ZN(II)2CYS6 TRANSCRIPTION FACTOR (EUROFUNG)-RELATED"/>
    <property type="match status" value="1"/>
</dbReference>